<protein>
    <submittedName>
        <fullName evidence="2">Uncharacterized protein</fullName>
    </submittedName>
</protein>
<sequence>MLNEDLESSLMKEVEDVLSKAHITLLPQTQGKSVALLESEKSMSKSERRRTTCESKTQREINTTVVKQKKYIPAHMKAPYKADILSKRQPVKLLRKVKKYIGESKEHKIVECNEHKKSIQREYAQNMHRVIYSHVVCTCSQIQTGQEATLVRQLDKDFLRLRTLLLRTEQLGRWEDGGILLKLYRKVSISRL</sequence>
<dbReference type="Proteomes" id="UP000050795">
    <property type="component" value="Unassembled WGS sequence"/>
</dbReference>
<evidence type="ECO:0000313" key="2">
    <source>
        <dbReference type="WBParaSite" id="TREG1_46190.5"/>
    </source>
</evidence>
<proteinExistence type="predicted"/>
<dbReference type="WBParaSite" id="TREG1_46190.5">
    <property type="protein sequence ID" value="TREG1_46190.5"/>
    <property type="gene ID" value="TREG1_46190"/>
</dbReference>
<dbReference type="AlphaFoldDB" id="A0AA85JTL4"/>
<reference evidence="2" key="2">
    <citation type="submission" date="2023-11" db="UniProtKB">
        <authorList>
            <consortium name="WormBaseParasite"/>
        </authorList>
    </citation>
    <scope>IDENTIFICATION</scope>
</reference>
<reference evidence="1" key="1">
    <citation type="submission" date="2022-06" db="EMBL/GenBank/DDBJ databases">
        <authorList>
            <person name="Berger JAMES D."/>
            <person name="Berger JAMES D."/>
        </authorList>
    </citation>
    <scope>NUCLEOTIDE SEQUENCE [LARGE SCALE GENOMIC DNA]</scope>
</reference>
<accession>A0AA85JTL4</accession>
<evidence type="ECO:0000313" key="1">
    <source>
        <dbReference type="Proteomes" id="UP000050795"/>
    </source>
</evidence>
<name>A0AA85JTL4_TRIRE</name>
<keyword evidence="1" id="KW-1185">Reference proteome</keyword>
<organism evidence="1 2">
    <name type="scientific">Trichobilharzia regenti</name>
    <name type="common">Nasal bird schistosome</name>
    <dbReference type="NCBI Taxonomy" id="157069"/>
    <lineage>
        <taxon>Eukaryota</taxon>
        <taxon>Metazoa</taxon>
        <taxon>Spiralia</taxon>
        <taxon>Lophotrochozoa</taxon>
        <taxon>Platyhelminthes</taxon>
        <taxon>Trematoda</taxon>
        <taxon>Digenea</taxon>
        <taxon>Strigeidida</taxon>
        <taxon>Schistosomatoidea</taxon>
        <taxon>Schistosomatidae</taxon>
        <taxon>Trichobilharzia</taxon>
    </lineage>
</organism>